<dbReference type="InterPro" id="IPR046348">
    <property type="entry name" value="SIS_dom_sf"/>
</dbReference>
<dbReference type="NCBIfam" id="NF002805">
    <property type="entry name" value="PRK02947.1"/>
    <property type="match status" value="1"/>
</dbReference>
<dbReference type="Gene3D" id="3.40.50.10490">
    <property type="entry name" value="Glucose-6-phosphate isomerase like protein, domain 1"/>
    <property type="match status" value="1"/>
</dbReference>
<comment type="caution">
    <text evidence="2">The sequence shown here is derived from an EMBL/GenBank/DDBJ whole genome shotgun (WGS) entry which is preliminary data.</text>
</comment>
<dbReference type="SUPFAM" id="SSF53697">
    <property type="entry name" value="SIS domain"/>
    <property type="match status" value="1"/>
</dbReference>
<dbReference type="PROSITE" id="PS51464">
    <property type="entry name" value="SIS"/>
    <property type="match status" value="1"/>
</dbReference>
<dbReference type="Proteomes" id="UP001500618">
    <property type="component" value="Unassembled WGS sequence"/>
</dbReference>
<evidence type="ECO:0000313" key="3">
    <source>
        <dbReference type="Proteomes" id="UP001500618"/>
    </source>
</evidence>
<reference evidence="2 3" key="1">
    <citation type="journal article" date="2019" name="Int. J. Syst. Evol. Microbiol.">
        <title>The Global Catalogue of Microorganisms (GCM) 10K type strain sequencing project: providing services to taxonomists for standard genome sequencing and annotation.</title>
        <authorList>
            <consortium name="The Broad Institute Genomics Platform"/>
            <consortium name="The Broad Institute Genome Sequencing Center for Infectious Disease"/>
            <person name="Wu L."/>
            <person name="Ma J."/>
        </authorList>
    </citation>
    <scope>NUCLEOTIDE SEQUENCE [LARGE SCALE GENOMIC DNA]</scope>
    <source>
        <strain evidence="2 3">JCM 14718</strain>
    </source>
</reference>
<organism evidence="2 3">
    <name type="scientific">Fodinicola feengrottensis</name>
    <dbReference type="NCBI Taxonomy" id="435914"/>
    <lineage>
        <taxon>Bacteria</taxon>
        <taxon>Bacillati</taxon>
        <taxon>Actinomycetota</taxon>
        <taxon>Actinomycetes</taxon>
        <taxon>Mycobacteriales</taxon>
        <taxon>Fodinicola</taxon>
    </lineage>
</organism>
<gene>
    <name evidence="2" type="ORF">GCM10009765_35510</name>
</gene>
<sequence>MTWIGQAIELLRTIEDTQLAALERASVLAAESIAGGGVVHTFGTGHSRIPVEEMFPRYGSYPGFHPIVELSSTFHTQVTGSNGLRQAMFVERVQGLADVILSNFALRPTDSAIVFSVSGRNALPVEMAIGLRKAGVRVIAVTGLAESYAAEPTHPTGTRLCDHADVVIDLCTPPGDALSTVDGLAERVGPGSTVAAVAVVNEIKVRTAQKLVDAGCPPPVITGASVVGRERSDELFAAACAEHARRAAAVLRTTP</sequence>
<name>A0ABN2H7D7_9ACTN</name>
<dbReference type="RefSeq" id="WP_163569132.1">
    <property type="nucleotide sequence ID" value="NZ_BAAANY010000011.1"/>
</dbReference>
<dbReference type="CDD" id="cd05013">
    <property type="entry name" value="SIS_RpiR"/>
    <property type="match status" value="1"/>
</dbReference>
<dbReference type="Pfam" id="PF13580">
    <property type="entry name" value="SIS_2"/>
    <property type="match status" value="1"/>
</dbReference>
<dbReference type="InterPro" id="IPR001347">
    <property type="entry name" value="SIS_dom"/>
</dbReference>
<evidence type="ECO:0000313" key="2">
    <source>
        <dbReference type="EMBL" id="GAA1683193.1"/>
    </source>
</evidence>
<protein>
    <submittedName>
        <fullName evidence="2">SIS domain-containing protein</fullName>
    </submittedName>
</protein>
<dbReference type="InterPro" id="IPR035472">
    <property type="entry name" value="RpiR-like_SIS"/>
</dbReference>
<feature type="domain" description="SIS" evidence="1">
    <location>
        <begin position="29"/>
        <end position="213"/>
    </location>
</feature>
<accession>A0ABN2H7D7</accession>
<keyword evidence="3" id="KW-1185">Reference proteome</keyword>
<proteinExistence type="predicted"/>
<dbReference type="EMBL" id="BAAANY010000011">
    <property type="protein sequence ID" value="GAA1683193.1"/>
    <property type="molecule type" value="Genomic_DNA"/>
</dbReference>
<evidence type="ECO:0000259" key="1">
    <source>
        <dbReference type="PROSITE" id="PS51464"/>
    </source>
</evidence>